<accession>B8R924</accession>
<sequence>MSDRALDEPLTDAELDELEAFLASDAVPQDCMDLEMLDGYLCAIVSGPAVVQPSEWLPGVWSEGGRAATPAYGSSEQAQRVMGLMLRHVVGLQRTLDESPTRFKPLLYLAEQERAGKGDKAPGEATAWCEGYMAGVKLRDDEWQPLYEAREARDWIFPLEALAYGDQDPEFSEWIDDKEKRASLVDELPLAAVLIYRYWHERKREGTARERGSRRGPPDGGRKTRERLH</sequence>
<name>B8R924_9BACT</name>
<reference evidence="2" key="1">
    <citation type="journal article" date="2009" name="Appl. Environ. Microbiol.">
        <title>Characterization of denitrification gene clusters of soil bacteria via a metagenomic approach.</title>
        <authorList>
            <person name="Demaneche S."/>
            <person name="Philippot L."/>
            <person name="David M.M."/>
            <person name="Navarro E."/>
            <person name="Vogel T.M."/>
            <person name="Simonet P."/>
        </authorList>
    </citation>
    <scope>NUCLEOTIDE SEQUENCE</scope>
</reference>
<evidence type="ECO:0000256" key="1">
    <source>
        <dbReference type="SAM" id="MobiDB-lite"/>
    </source>
</evidence>
<proteinExistence type="predicted"/>
<protein>
    <submittedName>
        <fullName evidence="2">Putative YecA family protein</fullName>
    </submittedName>
</protein>
<dbReference type="Pfam" id="PF03695">
    <property type="entry name" value="UPF0149"/>
    <property type="match status" value="1"/>
</dbReference>
<dbReference type="SUPFAM" id="SSF101327">
    <property type="entry name" value="YgfB-like"/>
    <property type="match status" value="1"/>
</dbReference>
<feature type="region of interest" description="Disordered" evidence="1">
    <location>
        <begin position="204"/>
        <end position="229"/>
    </location>
</feature>
<dbReference type="InterPro" id="IPR036255">
    <property type="entry name" value="YgfB-like_sf"/>
</dbReference>
<organism evidence="2">
    <name type="scientific">uncultured bacterium 2303</name>
    <dbReference type="NCBI Taxonomy" id="548900"/>
    <lineage>
        <taxon>Bacteria</taxon>
        <taxon>environmental samples</taxon>
    </lineage>
</organism>
<dbReference type="EMBL" id="EU910857">
    <property type="protein sequence ID" value="ACF98180.1"/>
    <property type="molecule type" value="Genomic_DNA"/>
</dbReference>
<dbReference type="AlphaFoldDB" id="B8R924"/>
<dbReference type="Gene3D" id="1.20.120.740">
    <property type="entry name" value="YgfB uncharacterised protein family UPF0149, PF03695"/>
    <property type="match status" value="1"/>
</dbReference>
<dbReference type="InterPro" id="IPR011978">
    <property type="entry name" value="YgfB-like"/>
</dbReference>
<dbReference type="NCBIfam" id="TIGR02292">
    <property type="entry name" value="ygfB_yecA"/>
    <property type="match status" value="1"/>
</dbReference>
<evidence type="ECO:0000313" key="2">
    <source>
        <dbReference type="EMBL" id="ACF98180.1"/>
    </source>
</evidence>